<comment type="caution">
    <text evidence="2">The sequence shown here is derived from an EMBL/GenBank/DDBJ whole genome shotgun (WGS) entry which is preliminary data.</text>
</comment>
<dbReference type="AlphaFoldDB" id="A0AAE0F016"/>
<evidence type="ECO:0000313" key="2">
    <source>
        <dbReference type="EMBL" id="KAK3245350.1"/>
    </source>
</evidence>
<feature type="compositionally biased region" description="Polar residues" evidence="1">
    <location>
        <begin position="229"/>
        <end position="241"/>
    </location>
</feature>
<gene>
    <name evidence="2" type="ORF">CYMTET_45076</name>
</gene>
<feature type="region of interest" description="Disordered" evidence="1">
    <location>
        <begin position="215"/>
        <end position="257"/>
    </location>
</feature>
<proteinExistence type="predicted"/>
<dbReference type="EMBL" id="LGRX02030748">
    <property type="protein sequence ID" value="KAK3245350.1"/>
    <property type="molecule type" value="Genomic_DNA"/>
</dbReference>
<feature type="region of interest" description="Disordered" evidence="1">
    <location>
        <begin position="52"/>
        <end position="77"/>
    </location>
</feature>
<keyword evidence="3" id="KW-1185">Reference proteome</keyword>
<feature type="non-terminal residue" evidence="2">
    <location>
        <position position="1"/>
    </location>
</feature>
<name>A0AAE0F016_9CHLO</name>
<evidence type="ECO:0000256" key="1">
    <source>
        <dbReference type="SAM" id="MobiDB-lite"/>
    </source>
</evidence>
<accession>A0AAE0F016</accession>
<reference evidence="2 3" key="1">
    <citation type="journal article" date="2015" name="Genome Biol. Evol.">
        <title>Comparative Genomics of a Bacterivorous Green Alga Reveals Evolutionary Causalities and Consequences of Phago-Mixotrophic Mode of Nutrition.</title>
        <authorList>
            <person name="Burns J.A."/>
            <person name="Paasch A."/>
            <person name="Narechania A."/>
            <person name="Kim E."/>
        </authorList>
    </citation>
    <scope>NUCLEOTIDE SEQUENCE [LARGE SCALE GENOMIC DNA]</scope>
    <source>
        <strain evidence="2 3">PLY_AMNH</strain>
    </source>
</reference>
<organism evidence="2 3">
    <name type="scientific">Cymbomonas tetramitiformis</name>
    <dbReference type="NCBI Taxonomy" id="36881"/>
    <lineage>
        <taxon>Eukaryota</taxon>
        <taxon>Viridiplantae</taxon>
        <taxon>Chlorophyta</taxon>
        <taxon>Pyramimonadophyceae</taxon>
        <taxon>Pyramimonadales</taxon>
        <taxon>Pyramimonadaceae</taxon>
        <taxon>Cymbomonas</taxon>
    </lineage>
</organism>
<dbReference type="Proteomes" id="UP001190700">
    <property type="component" value="Unassembled WGS sequence"/>
</dbReference>
<evidence type="ECO:0000313" key="3">
    <source>
        <dbReference type="Proteomes" id="UP001190700"/>
    </source>
</evidence>
<protein>
    <submittedName>
        <fullName evidence="2">Uncharacterized protein</fullName>
    </submittedName>
</protein>
<sequence length="257" mass="28986">PDRDARVEIDKWNYEHSDRVERLKYEQGWTPKVTDSMDGLKIMKEKKYGPTLMRSESPGRCFRASSPHGRGSLTRDGHQPQVLTAHGQVSPRGKAPYATGEEDGVTYGRVGKYYVDGGKFYHVHGSKDDELVGRSPERVGPGYKRAGGRGSTVRWASRVEVDKFNDTFQQIKNQKKNNMIVPSASEFSYEPSNMRAIGDTWGPLTGKVNETGWGKTWDTTFDARRGRPSSPSREQVNCRSPQSKKELASHNLRSQYT</sequence>